<proteinExistence type="predicted"/>
<evidence type="ECO:0000313" key="2">
    <source>
        <dbReference type="Proteomes" id="UP001501074"/>
    </source>
</evidence>
<dbReference type="RefSeq" id="WP_231481046.1">
    <property type="nucleotide sequence ID" value="NZ_BAAAZO010000006.1"/>
</dbReference>
<dbReference type="EMBL" id="BAAAZO010000006">
    <property type="protein sequence ID" value="GAA3620327.1"/>
    <property type="molecule type" value="Genomic_DNA"/>
</dbReference>
<dbReference type="Gene3D" id="1.20.120.330">
    <property type="entry name" value="Nucleotidyltransferases domain 2"/>
    <property type="match status" value="1"/>
</dbReference>
<evidence type="ECO:0000313" key="1">
    <source>
        <dbReference type="EMBL" id="GAA3620327.1"/>
    </source>
</evidence>
<keyword evidence="2" id="KW-1185">Reference proteome</keyword>
<sequence>MSGGAADGSALMAKATTTLKSARTLAEQDPDSAFVLAYDAARTAGTALPIQQGLRPTSKGGHYVVDRALRAQFGSGFRNFGAIRRRRNELEYPERPGDGSSLDETFECIATAQEILESAEKLIGELRLFGRD</sequence>
<evidence type="ECO:0008006" key="3">
    <source>
        <dbReference type="Google" id="ProtNLM"/>
    </source>
</evidence>
<gene>
    <name evidence="1" type="ORF">GCM10022223_41520</name>
</gene>
<accession>A0ABP6ZYL9</accession>
<reference evidence="2" key="1">
    <citation type="journal article" date="2019" name="Int. J. Syst. Evol. Microbiol.">
        <title>The Global Catalogue of Microorganisms (GCM) 10K type strain sequencing project: providing services to taxonomists for standard genome sequencing and annotation.</title>
        <authorList>
            <consortium name="The Broad Institute Genomics Platform"/>
            <consortium name="The Broad Institute Genome Sequencing Center for Infectious Disease"/>
            <person name="Wu L."/>
            <person name="Ma J."/>
        </authorList>
    </citation>
    <scope>NUCLEOTIDE SEQUENCE [LARGE SCALE GENOMIC DNA]</scope>
    <source>
        <strain evidence="2">JCM 16902</strain>
    </source>
</reference>
<organism evidence="1 2">
    <name type="scientific">Kineosporia mesophila</name>
    <dbReference type="NCBI Taxonomy" id="566012"/>
    <lineage>
        <taxon>Bacteria</taxon>
        <taxon>Bacillati</taxon>
        <taxon>Actinomycetota</taxon>
        <taxon>Actinomycetes</taxon>
        <taxon>Kineosporiales</taxon>
        <taxon>Kineosporiaceae</taxon>
        <taxon>Kineosporia</taxon>
    </lineage>
</organism>
<name>A0ABP6ZYL9_9ACTN</name>
<dbReference type="Proteomes" id="UP001501074">
    <property type="component" value="Unassembled WGS sequence"/>
</dbReference>
<protein>
    <recommendedName>
        <fullName evidence="3">HEPN domain-containing protein</fullName>
    </recommendedName>
</protein>
<comment type="caution">
    <text evidence="1">The sequence shown here is derived from an EMBL/GenBank/DDBJ whole genome shotgun (WGS) entry which is preliminary data.</text>
</comment>